<evidence type="ECO:0008006" key="3">
    <source>
        <dbReference type="Google" id="ProtNLM"/>
    </source>
</evidence>
<accession>A0ABW5KCQ2</accession>
<dbReference type="Proteomes" id="UP001597545">
    <property type="component" value="Unassembled WGS sequence"/>
</dbReference>
<keyword evidence="2" id="KW-1185">Reference proteome</keyword>
<gene>
    <name evidence="1" type="ORF">ACFSR5_00520</name>
</gene>
<evidence type="ECO:0000313" key="1">
    <source>
        <dbReference type="EMBL" id="MFD2546118.1"/>
    </source>
</evidence>
<dbReference type="RefSeq" id="WP_380899596.1">
    <property type="nucleotide sequence ID" value="NZ_JBHUEG010000002.1"/>
</dbReference>
<comment type="caution">
    <text evidence="1">The sequence shown here is derived from an EMBL/GenBank/DDBJ whole genome shotgun (WGS) entry which is preliminary data.</text>
</comment>
<protein>
    <recommendedName>
        <fullName evidence="3">Epimerase</fullName>
    </recommendedName>
</protein>
<reference evidence="2" key="1">
    <citation type="journal article" date="2019" name="Int. J. Syst. Evol. Microbiol.">
        <title>The Global Catalogue of Microorganisms (GCM) 10K type strain sequencing project: providing services to taxonomists for standard genome sequencing and annotation.</title>
        <authorList>
            <consortium name="The Broad Institute Genomics Platform"/>
            <consortium name="The Broad Institute Genome Sequencing Center for Infectious Disease"/>
            <person name="Wu L."/>
            <person name="Ma J."/>
        </authorList>
    </citation>
    <scope>NUCLEOTIDE SEQUENCE [LARGE SCALE GENOMIC DNA]</scope>
    <source>
        <strain evidence="2">KCTC 42662</strain>
    </source>
</reference>
<sequence length="294" mass="34586">MDILISGLNNYVGRRSASLMADERFRVFAITRNFKLFESRLFEPLHAQVFEVDLIRGGIDPEFFIPNLQAAFYFTQVPTLLDMVNLKLELLSLRNFIHLLKRMNCQRIVYVARLVDRSGIQLILDLLKEMRMDYTVVLKNSVLGKDSLLDRVFKSIAERRFILYAKKYADRSFQPLGIHDFIRWLKAILQVPAFHHRILEVGGSETISFMELFDFYRSFHLIRSGQQIVHVPRWLVKFMYSRKLDISATDYAELTRVIQSDYHVNNTWQVEMPFAFSSIQDTLLDGRENHLLRA</sequence>
<dbReference type="Gene3D" id="3.40.50.720">
    <property type="entry name" value="NAD(P)-binding Rossmann-like Domain"/>
    <property type="match status" value="1"/>
</dbReference>
<proteinExistence type="predicted"/>
<dbReference type="InterPro" id="IPR036291">
    <property type="entry name" value="NAD(P)-bd_dom_sf"/>
</dbReference>
<dbReference type="EMBL" id="JBHULR010000001">
    <property type="protein sequence ID" value="MFD2546118.1"/>
    <property type="molecule type" value="Genomic_DNA"/>
</dbReference>
<organism evidence="1 2">
    <name type="scientific">Sphingobacterium suaedae</name>
    <dbReference type="NCBI Taxonomy" id="1686402"/>
    <lineage>
        <taxon>Bacteria</taxon>
        <taxon>Pseudomonadati</taxon>
        <taxon>Bacteroidota</taxon>
        <taxon>Sphingobacteriia</taxon>
        <taxon>Sphingobacteriales</taxon>
        <taxon>Sphingobacteriaceae</taxon>
        <taxon>Sphingobacterium</taxon>
    </lineage>
</organism>
<evidence type="ECO:0000313" key="2">
    <source>
        <dbReference type="Proteomes" id="UP001597545"/>
    </source>
</evidence>
<name>A0ABW5KCQ2_9SPHI</name>
<dbReference type="SUPFAM" id="SSF51735">
    <property type="entry name" value="NAD(P)-binding Rossmann-fold domains"/>
    <property type="match status" value="1"/>
</dbReference>